<feature type="compositionally biased region" description="Polar residues" evidence="1">
    <location>
        <begin position="132"/>
        <end position="146"/>
    </location>
</feature>
<comment type="caution">
    <text evidence="2">The sequence shown here is derived from an EMBL/GenBank/DDBJ whole genome shotgun (WGS) entry which is preliminary data.</text>
</comment>
<sequence length="198" mass="21015">MRVRQAPLLPLRVRQALPQMVRQVFAIGRHGLYASAGVHVCVVGLHSFAADRPGLCIAAPAHVTEGPGDGSAPVPSLQAFQGFREQLVHVLASEPRDEGFEEEAPSNPVPEGFKEQFVLVLASEPRDEGSPGATSASKGSPDTASEGSPEMKVRQAPPQRVRQVFAIDRHGLYASAGLHVFVVSVHGFAADRQGLCVA</sequence>
<gene>
    <name evidence="2" type="ORF">CRENBAI_016060</name>
</gene>
<protein>
    <submittedName>
        <fullName evidence="2">Uncharacterized protein</fullName>
    </submittedName>
</protein>
<proteinExistence type="predicted"/>
<dbReference type="AlphaFoldDB" id="A0AAV9RJA7"/>
<name>A0AAV9RJA7_9TELE</name>
<dbReference type="Proteomes" id="UP001311232">
    <property type="component" value="Unassembled WGS sequence"/>
</dbReference>
<reference evidence="2 3" key="1">
    <citation type="submission" date="2021-06" db="EMBL/GenBank/DDBJ databases">
        <authorList>
            <person name="Palmer J.M."/>
        </authorList>
    </citation>
    <scope>NUCLEOTIDE SEQUENCE [LARGE SCALE GENOMIC DNA]</scope>
    <source>
        <strain evidence="2 3">MEX-2019</strain>
        <tissue evidence="2">Muscle</tissue>
    </source>
</reference>
<organism evidence="2 3">
    <name type="scientific">Crenichthys baileyi</name>
    <name type="common">White River springfish</name>
    <dbReference type="NCBI Taxonomy" id="28760"/>
    <lineage>
        <taxon>Eukaryota</taxon>
        <taxon>Metazoa</taxon>
        <taxon>Chordata</taxon>
        <taxon>Craniata</taxon>
        <taxon>Vertebrata</taxon>
        <taxon>Euteleostomi</taxon>
        <taxon>Actinopterygii</taxon>
        <taxon>Neopterygii</taxon>
        <taxon>Teleostei</taxon>
        <taxon>Neoteleostei</taxon>
        <taxon>Acanthomorphata</taxon>
        <taxon>Ovalentaria</taxon>
        <taxon>Atherinomorphae</taxon>
        <taxon>Cyprinodontiformes</taxon>
        <taxon>Goodeidae</taxon>
        <taxon>Crenichthys</taxon>
    </lineage>
</organism>
<evidence type="ECO:0000313" key="3">
    <source>
        <dbReference type="Proteomes" id="UP001311232"/>
    </source>
</evidence>
<dbReference type="EMBL" id="JAHHUM010001764">
    <property type="protein sequence ID" value="KAK5609080.1"/>
    <property type="molecule type" value="Genomic_DNA"/>
</dbReference>
<evidence type="ECO:0000313" key="2">
    <source>
        <dbReference type="EMBL" id="KAK5609080.1"/>
    </source>
</evidence>
<feature type="region of interest" description="Disordered" evidence="1">
    <location>
        <begin position="125"/>
        <end position="158"/>
    </location>
</feature>
<evidence type="ECO:0000256" key="1">
    <source>
        <dbReference type="SAM" id="MobiDB-lite"/>
    </source>
</evidence>
<feature type="non-terminal residue" evidence="2">
    <location>
        <position position="198"/>
    </location>
</feature>
<accession>A0AAV9RJA7</accession>
<keyword evidence="3" id="KW-1185">Reference proteome</keyword>